<dbReference type="RefSeq" id="WP_099154926.1">
    <property type="nucleotide sequence ID" value="NZ_PDUD01000050.1"/>
</dbReference>
<feature type="chain" id="PRO_5013197763" description="Lipocalin-like domain-containing protein" evidence="1">
    <location>
        <begin position="19"/>
        <end position="174"/>
    </location>
</feature>
<reference evidence="2 3" key="1">
    <citation type="submission" date="2017-10" db="EMBL/GenBank/DDBJ databases">
        <title>The draft genome sequence of Lewinella nigricans NBRC 102662.</title>
        <authorList>
            <person name="Wang K."/>
        </authorList>
    </citation>
    <scope>NUCLEOTIDE SEQUENCE [LARGE SCALE GENOMIC DNA]</scope>
    <source>
        <strain evidence="2 3">NBRC 102662</strain>
    </source>
</reference>
<name>A0A2D0MZY0_FLAN2</name>
<dbReference type="Proteomes" id="UP000223913">
    <property type="component" value="Unassembled WGS sequence"/>
</dbReference>
<feature type="signal peptide" evidence="1">
    <location>
        <begin position="1"/>
        <end position="18"/>
    </location>
</feature>
<organism evidence="2 3">
    <name type="scientific">Flavilitoribacter nigricans (strain ATCC 23147 / DSM 23189 / NBRC 102662 / NCIMB 1420 / SS-2)</name>
    <name type="common">Lewinella nigricans</name>
    <dbReference type="NCBI Taxonomy" id="1122177"/>
    <lineage>
        <taxon>Bacteria</taxon>
        <taxon>Pseudomonadati</taxon>
        <taxon>Bacteroidota</taxon>
        <taxon>Saprospiria</taxon>
        <taxon>Saprospirales</taxon>
        <taxon>Lewinellaceae</taxon>
        <taxon>Flavilitoribacter</taxon>
    </lineage>
</organism>
<keyword evidence="3" id="KW-1185">Reference proteome</keyword>
<evidence type="ECO:0000313" key="2">
    <source>
        <dbReference type="EMBL" id="PHN01740.1"/>
    </source>
</evidence>
<dbReference type="AlphaFoldDB" id="A0A2D0MZY0"/>
<keyword evidence="1" id="KW-0732">Signal</keyword>
<proteinExistence type="predicted"/>
<protein>
    <recommendedName>
        <fullName evidence="4">Lipocalin-like domain-containing protein</fullName>
    </recommendedName>
</protein>
<comment type="caution">
    <text evidence="2">The sequence shown here is derived from an EMBL/GenBank/DDBJ whole genome shotgun (WGS) entry which is preliminary data.</text>
</comment>
<evidence type="ECO:0008006" key="4">
    <source>
        <dbReference type="Google" id="ProtNLM"/>
    </source>
</evidence>
<dbReference type="OrthoDB" id="9839265at2"/>
<evidence type="ECO:0000313" key="3">
    <source>
        <dbReference type="Proteomes" id="UP000223913"/>
    </source>
</evidence>
<evidence type="ECO:0000256" key="1">
    <source>
        <dbReference type="SAM" id="SignalP"/>
    </source>
</evidence>
<sequence>MKKLIIALLALIPIWANANSENCCEGLDGSLTAMAATEISIDDTAAAEPKTEAQMRLEASLTGKWQNTTYPFDLVAMDGNPNERLEGAILSFEFRADGTYTKKLGSSTYTIVEDGQWEVSSDARQLLLFPQGSLVPDVATVKYQEYDEMVIEHALKCTHKPYCTGVKDFFFNKF</sequence>
<gene>
    <name evidence="2" type="ORF">CRP01_35945</name>
</gene>
<dbReference type="EMBL" id="PDUD01000050">
    <property type="protein sequence ID" value="PHN01740.1"/>
    <property type="molecule type" value="Genomic_DNA"/>
</dbReference>
<accession>A0A2D0MZY0</accession>